<dbReference type="InterPro" id="IPR003593">
    <property type="entry name" value="AAA+_ATPase"/>
</dbReference>
<comment type="activity regulation">
    <text evidence="12">ATPase activity is stimulated by microtubules, which promote homooligomerization. ATP-dependent microtubule severing is stimulated by interaction with KATNB1.</text>
</comment>
<dbReference type="GO" id="GO:0005737">
    <property type="term" value="C:cytoplasm"/>
    <property type="evidence" value="ECO:0007669"/>
    <property type="project" value="UniProtKB-SubCell"/>
</dbReference>
<gene>
    <name evidence="12" type="primary">KATNA1</name>
    <name evidence="17" type="ORF">DBV15_09822</name>
</gene>
<evidence type="ECO:0000256" key="2">
    <source>
        <dbReference type="ARBA" id="ARBA00006718"/>
    </source>
</evidence>
<dbReference type="Proteomes" id="UP000310200">
    <property type="component" value="Unassembled WGS sequence"/>
</dbReference>
<keyword evidence="7" id="KW-0863">Zinc-finger</keyword>
<dbReference type="PROSITE" id="PS51205">
    <property type="entry name" value="VPS9"/>
    <property type="match status" value="1"/>
</dbReference>
<comment type="similarity">
    <text evidence="2">Belongs to the HesB/IscA family.</text>
</comment>
<keyword evidence="9 12" id="KW-0067">ATP-binding</keyword>
<evidence type="ECO:0000313" key="17">
    <source>
        <dbReference type="EMBL" id="TGZ39340.1"/>
    </source>
</evidence>
<dbReference type="PRINTS" id="PR00830">
    <property type="entry name" value="ENDOLAPTASE"/>
</dbReference>
<feature type="region of interest" description="Disordered" evidence="14">
    <location>
        <begin position="490"/>
        <end position="517"/>
    </location>
</feature>
<keyword evidence="12" id="KW-0132">Cell division</keyword>
<dbReference type="Pfam" id="PF00004">
    <property type="entry name" value="AAA"/>
    <property type="match status" value="1"/>
</dbReference>
<dbReference type="CDD" id="cd19522">
    <property type="entry name" value="RecA-like_KTNA1"/>
    <property type="match status" value="1"/>
</dbReference>
<evidence type="ECO:0000256" key="13">
    <source>
        <dbReference type="SAM" id="Coils"/>
    </source>
</evidence>
<dbReference type="InterPro" id="IPR041569">
    <property type="entry name" value="AAA_lid_3"/>
</dbReference>
<evidence type="ECO:0000256" key="6">
    <source>
        <dbReference type="ARBA" id="ARBA00022741"/>
    </source>
</evidence>
<evidence type="ECO:0000256" key="14">
    <source>
        <dbReference type="SAM" id="MobiDB-lite"/>
    </source>
</evidence>
<comment type="similarity">
    <text evidence="12">Belongs to the AAA ATPase family. Katanin p60 subunit A1 subfamily.</text>
</comment>
<feature type="compositionally biased region" description="Polar residues" evidence="14">
    <location>
        <begin position="493"/>
        <end position="504"/>
    </location>
</feature>
<dbReference type="SUPFAM" id="SSF57716">
    <property type="entry name" value="Glucocorticoid receptor-like (DNA-binding domain)"/>
    <property type="match status" value="1"/>
</dbReference>
<comment type="function">
    <text evidence="12">Catalytic subunit of a complex which severs microtubules in an ATP-dependent manner. Microtubule severing may promote rapid reorganization of cellular microtubule arrays and the release of microtubules from the centrosome following nucleation.</text>
</comment>
<feature type="coiled-coil region" evidence="13">
    <location>
        <begin position="843"/>
        <end position="877"/>
    </location>
</feature>
<dbReference type="SUPFAM" id="SSF109993">
    <property type="entry name" value="VPS9 domain"/>
    <property type="match status" value="1"/>
</dbReference>
<dbReference type="Gene3D" id="3.40.50.300">
    <property type="entry name" value="P-loop containing nucleotide triphosphate hydrolases"/>
    <property type="match status" value="1"/>
</dbReference>
<dbReference type="GO" id="GO:0016887">
    <property type="term" value="F:ATP hydrolysis activity"/>
    <property type="evidence" value="ECO:0007669"/>
    <property type="project" value="InterPro"/>
</dbReference>
<dbReference type="Gene3D" id="1.20.1050.80">
    <property type="entry name" value="VPS9 domain"/>
    <property type="match status" value="1"/>
</dbReference>
<dbReference type="InterPro" id="IPR027417">
    <property type="entry name" value="P-loop_NTPase"/>
</dbReference>
<keyword evidence="6 12" id="KW-0547">Nucleotide-binding</keyword>
<dbReference type="GO" id="GO:0005524">
    <property type="term" value="F:ATP binding"/>
    <property type="evidence" value="ECO:0007669"/>
    <property type="project" value="UniProtKB-KW"/>
</dbReference>
<dbReference type="InterPro" id="IPR028596">
    <property type="entry name" value="KATNA1"/>
</dbReference>
<keyword evidence="5" id="KW-0479">Metal-binding</keyword>
<feature type="domain" description="A20-type" evidence="15">
    <location>
        <begin position="451"/>
        <end position="485"/>
    </location>
</feature>
<accession>A0A4S2JTI5</accession>
<comment type="catalytic activity">
    <reaction evidence="12">
        <text>n ATP + n H2O + a microtubule = n ADP + n phosphate + (n+1) alpha/beta tubulin heterodimers.</text>
        <dbReference type="EC" id="5.6.1.1"/>
    </reaction>
</comment>
<dbReference type="HAMAP" id="MF_03023">
    <property type="entry name" value="Katanin_p60_A1"/>
    <property type="match status" value="1"/>
</dbReference>
<dbReference type="GO" id="GO:0051013">
    <property type="term" value="P:microtubule severing"/>
    <property type="evidence" value="ECO:0007669"/>
    <property type="project" value="UniProtKB-UniRule"/>
</dbReference>
<evidence type="ECO:0000256" key="9">
    <source>
        <dbReference type="ARBA" id="ARBA00022840"/>
    </source>
</evidence>
<feature type="domain" description="VPS9" evidence="16">
    <location>
        <begin position="660"/>
        <end position="803"/>
    </location>
</feature>
<dbReference type="GO" id="GO:0005813">
    <property type="term" value="C:centrosome"/>
    <property type="evidence" value="ECO:0007669"/>
    <property type="project" value="UniProtKB-SubCell"/>
</dbReference>
<keyword evidence="12" id="KW-0131">Cell cycle</keyword>
<evidence type="ECO:0000256" key="11">
    <source>
        <dbReference type="ARBA" id="ARBA00023235"/>
    </source>
</evidence>
<dbReference type="Gene3D" id="1.10.8.60">
    <property type="match status" value="1"/>
</dbReference>
<dbReference type="GO" id="GO:0000922">
    <property type="term" value="C:spindle pole"/>
    <property type="evidence" value="ECO:0007669"/>
    <property type="project" value="UniProtKB-SubCell"/>
</dbReference>
<dbReference type="NCBIfam" id="TIGR00049">
    <property type="entry name" value="iron-sulfur cluster assembly accessory protein"/>
    <property type="match status" value="1"/>
</dbReference>
<dbReference type="InterPro" id="IPR041545">
    <property type="entry name" value="DUF5601"/>
</dbReference>
<dbReference type="InterPro" id="IPR037191">
    <property type="entry name" value="VPS9_dom_sf"/>
</dbReference>
<dbReference type="PROSITE" id="PS00674">
    <property type="entry name" value="AAA"/>
    <property type="match status" value="1"/>
</dbReference>
<dbReference type="InterPro" id="IPR048612">
    <property type="entry name" value="KTNA1_AAA_dom"/>
</dbReference>
<dbReference type="EMBL" id="QBLH01003317">
    <property type="protein sequence ID" value="TGZ39340.1"/>
    <property type="molecule type" value="Genomic_DNA"/>
</dbReference>
<keyword evidence="4 12" id="KW-0493">Microtubule</keyword>
<comment type="subcellular location">
    <subcellularLocation>
        <location evidence="1 12">Cytoplasm</location>
        <location evidence="1 12">Cytoskeleton</location>
        <location evidence="1 12">Spindle</location>
    </subcellularLocation>
    <subcellularLocation>
        <location evidence="12">Cytoplasm</location>
    </subcellularLocation>
    <subcellularLocation>
        <location evidence="12">Cytoplasm</location>
        <location evidence="12">Cytoskeleton</location>
        <location evidence="12">Microtubule organizing center</location>
        <location evidence="12">Centrosome</location>
    </subcellularLocation>
    <subcellularLocation>
        <location evidence="12">Cytoplasm</location>
        <location evidence="12">Cytoskeleton</location>
        <location evidence="12">Spindle pole</location>
    </subcellularLocation>
    <text evidence="12">Predominantly cytoplasmic. Also localized to the interphase centrosome and the mitotic spindle poles. Enhanced recruitment to the mitotic spindle poles requires microtubules and interaction with KATNB1.</text>
</comment>
<dbReference type="GO" id="GO:0008017">
    <property type="term" value="F:microtubule binding"/>
    <property type="evidence" value="ECO:0007669"/>
    <property type="project" value="UniProtKB-UniRule"/>
</dbReference>
<dbReference type="InterPro" id="IPR050304">
    <property type="entry name" value="MT-severing_AAA_ATPase"/>
</dbReference>
<dbReference type="STRING" id="300112.A0A4S2JTI5"/>
<dbReference type="Pfam" id="PF01521">
    <property type="entry name" value="Fe-S_biosyn"/>
    <property type="match status" value="1"/>
</dbReference>
<dbReference type="SUPFAM" id="SSF89360">
    <property type="entry name" value="HesB-like domain"/>
    <property type="match status" value="1"/>
</dbReference>
<comment type="subunit">
    <text evidence="12">Can homooligomerize into hexameric rings, which may be promoted by interaction with microtubules. Interacts with KATNB1, which may serve as a targeting subunit.</text>
</comment>
<keyword evidence="3 12" id="KW-0963">Cytoplasm</keyword>
<dbReference type="EC" id="5.6.1.1" evidence="12"/>
<evidence type="ECO:0000256" key="5">
    <source>
        <dbReference type="ARBA" id="ARBA00022723"/>
    </source>
</evidence>
<dbReference type="InterPro" id="IPR016092">
    <property type="entry name" value="ATAP"/>
</dbReference>
<name>A0A4S2JTI5_9HYME</name>
<evidence type="ECO:0000256" key="4">
    <source>
        <dbReference type="ARBA" id="ARBA00022701"/>
    </source>
</evidence>
<dbReference type="Pfam" id="PF02204">
    <property type="entry name" value="VPS9"/>
    <property type="match status" value="1"/>
</dbReference>
<dbReference type="InterPro" id="IPR003960">
    <property type="entry name" value="ATPase_AAA_CS"/>
</dbReference>
<sequence>MEKSSRQQKIQQKQQNRTNARKSLATAKKPESKASGKKDDKKTAKKDDASKDKPETEKDDVELEERKFEPSANDKDLVEILERDIVQKNPNIHWDDIADLHEAKRLLEEAVVLPMWMPDFFKGIRRPWKGVLMVGPPGTGKTMLAKAVATECGTTFFNVSSSTLTSKYRGESEKLVRLLFEMARFYAPSTIFIDEIDSLCSRRGSESEHEASRRVKSELLVQMDGISSNSEDPSKVVMVLAATNFPWDIDEALRRRLEKRIYIPLPNHEGREALLRINLREVKVDSSVNLTDIARKLEGYSGADITNVCRDASMMLMRKKIAGLRPDQIRQLPKEELDLPVSAADFDEAVERCNKSVSQEDLEKYENLDDCGSREDDIQYRWGLKRSRAFRSVPNNLNLEYLDGQFSGFGRAGSRIARFRVLRRQRQRRFLSSAFASVAMYSTKTPTLRIDEADLKCRNGCGFYGNAEWEGYCSKCHREHLQKRRAQAERVSHAQTSDADNVNRSIGAGSHKGYEEKKVQQEKKYKLLNISFRKPVAKGIQGYQELYHELLKDNPDLEKVKAENQDLLLYIAKTPVEKDVRKCIHSFVVDILQNKDVKRIEELSEITQNFYHVFGKRLENSTKYADISPDIKEKLLDYVERYAMTLLYRILFCPPFTTDEEKDLAIQKRIRQLNWVSGKNLECRIHETSSEVRELVYTSITDLLNMDSAKAPQEKLACVIHCCRNIFLLLQQSVDGPASADEFLPALIFIVLKANPARLKSNINFITRFCNASRLMTGEGGYYFTNLCCAVSFIENLTAESLNMAEKDFNAYMSGECVPANTWESALMICESLHFMCEDITLLDDLQAKNTDIIKQAEELKNKMMDFKEKIREDVNKVIERTPLLISHSQRVPTNLDSEDIESYQLPPPIIPQIYPHSVDNMNGGVMTDLSSDLMRTSLVEDSVTPSPTFDFPSFIGDDSLEVSKGEDETSLISLDTQSDLASGETQIFKKHMTDSLLDECPTPEANLPPVLKPISSEDYHGFTIQGSNIPTIPCSTGDSSITPANLDSDNYSERTWRLRRVGKHFNDIKPLLDSDNFAQRCNKLLWHDPNLPTNCQTLQFVAWQTFHLDAIAIARQQFHHLQIMKAKLTPNAVKKIKDILKDKSEYIGLKVGVQQRGCNGLSYTLNYAKEKSKLDEEVVQDGVRIFIDRKAQLSLLGTEMDYTENKLSSEFVFNNPNIKGTCGCGETNSKGVPLETKP</sequence>
<dbReference type="SMART" id="SM00382">
    <property type="entry name" value="AAA"/>
    <property type="match status" value="1"/>
</dbReference>
<dbReference type="Pfam" id="PF17862">
    <property type="entry name" value="AAA_lid_3"/>
    <property type="match status" value="1"/>
</dbReference>
<feature type="region of interest" description="Disordered" evidence="14">
    <location>
        <begin position="1"/>
        <end position="70"/>
    </location>
</feature>
<evidence type="ECO:0000256" key="3">
    <source>
        <dbReference type="ARBA" id="ARBA00022490"/>
    </source>
</evidence>
<evidence type="ECO:0000256" key="8">
    <source>
        <dbReference type="ARBA" id="ARBA00022833"/>
    </source>
</evidence>
<dbReference type="GO" id="GO:0005874">
    <property type="term" value="C:microtubule"/>
    <property type="evidence" value="ECO:0007669"/>
    <property type="project" value="UniProtKB-KW"/>
</dbReference>
<evidence type="ECO:0000256" key="7">
    <source>
        <dbReference type="ARBA" id="ARBA00022771"/>
    </source>
</evidence>
<dbReference type="GO" id="GO:0008270">
    <property type="term" value="F:zinc ion binding"/>
    <property type="evidence" value="ECO:0007669"/>
    <property type="project" value="UniProtKB-KW"/>
</dbReference>
<dbReference type="PROSITE" id="PS51036">
    <property type="entry name" value="ZF_A20"/>
    <property type="match status" value="1"/>
</dbReference>
<dbReference type="PANTHER" id="PTHR23074">
    <property type="entry name" value="AAA DOMAIN-CONTAINING"/>
    <property type="match status" value="1"/>
</dbReference>
<evidence type="ECO:0000256" key="12">
    <source>
        <dbReference type="HAMAP-Rule" id="MF_03023"/>
    </source>
</evidence>
<dbReference type="FunFam" id="3.40.50.300:FF:000159">
    <property type="entry name" value="Katanin p60 ATPase-containing subunit A1"/>
    <property type="match status" value="1"/>
</dbReference>
<dbReference type="Gene3D" id="1.20.5.4770">
    <property type="match status" value="1"/>
</dbReference>
<dbReference type="GO" id="GO:0051301">
    <property type="term" value="P:cell division"/>
    <property type="evidence" value="ECO:0007669"/>
    <property type="project" value="UniProtKB-KW"/>
</dbReference>
<dbReference type="Pfam" id="PF01754">
    <property type="entry name" value="zf-A20"/>
    <property type="match status" value="1"/>
</dbReference>
<keyword evidence="11 12" id="KW-0413">Isomerase</keyword>
<feature type="compositionally biased region" description="Basic and acidic residues" evidence="14">
    <location>
        <begin position="28"/>
        <end position="56"/>
    </location>
</feature>
<keyword evidence="8" id="KW-0862">Zinc</keyword>
<dbReference type="SMART" id="SM00259">
    <property type="entry name" value="ZnF_A20"/>
    <property type="match status" value="1"/>
</dbReference>
<evidence type="ECO:0000313" key="18">
    <source>
        <dbReference type="Proteomes" id="UP000310200"/>
    </source>
</evidence>
<dbReference type="InterPro" id="IPR015415">
    <property type="entry name" value="Spast_Vps4_C"/>
</dbReference>
<keyword evidence="10 12" id="KW-0206">Cytoskeleton</keyword>
<dbReference type="FunFam" id="1.10.8.60:FF:000025">
    <property type="entry name" value="Katanin p60 ATPase-containing subunit A1"/>
    <property type="match status" value="1"/>
</dbReference>
<keyword evidence="13" id="KW-0175">Coiled coil</keyword>
<feature type="binding site" evidence="12">
    <location>
        <begin position="135"/>
        <end position="142"/>
    </location>
    <ligand>
        <name>ATP</name>
        <dbReference type="ChEBI" id="CHEBI:30616"/>
    </ligand>
</feature>
<dbReference type="InterPro" id="IPR000361">
    <property type="entry name" value="ATAP_core_dom"/>
</dbReference>
<dbReference type="FunFam" id="2.60.300.12:FF:000001">
    <property type="entry name" value="Iron-binding protein IscA"/>
    <property type="match status" value="1"/>
</dbReference>
<dbReference type="InterPro" id="IPR003123">
    <property type="entry name" value="VPS9"/>
</dbReference>
<dbReference type="GO" id="GO:0003677">
    <property type="term" value="F:DNA binding"/>
    <property type="evidence" value="ECO:0007669"/>
    <property type="project" value="InterPro"/>
</dbReference>
<dbReference type="GO" id="GO:0008568">
    <property type="term" value="F:microtubule severing ATPase activity"/>
    <property type="evidence" value="ECO:0007669"/>
    <property type="project" value="UniProtKB-EC"/>
</dbReference>
<dbReference type="SMART" id="SM00167">
    <property type="entry name" value="VPS9"/>
    <property type="match status" value="1"/>
</dbReference>
<dbReference type="SUPFAM" id="SSF52540">
    <property type="entry name" value="P-loop containing nucleoside triphosphate hydrolases"/>
    <property type="match status" value="1"/>
</dbReference>
<dbReference type="Gene3D" id="1.10.246.120">
    <property type="match status" value="1"/>
</dbReference>
<reference evidence="17 18" key="1">
    <citation type="journal article" date="2019" name="Philos. Trans. R. Soc. Lond., B, Biol. Sci.">
        <title>Ant behaviour and brain gene expression of defending hosts depend on the ecological success of the intruding social parasite.</title>
        <authorList>
            <person name="Kaur R."/>
            <person name="Stoldt M."/>
            <person name="Jongepier E."/>
            <person name="Feldmeyer B."/>
            <person name="Menzel F."/>
            <person name="Bornberg-Bauer E."/>
            <person name="Foitzik S."/>
        </authorList>
    </citation>
    <scope>NUCLEOTIDE SEQUENCE [LARGE SCALE GENOMIC DNA]</scope>
    <source>
        <tissue evidence="17">Whole body</tissue>
    </source>
</reference>
<dbReference type="InterPro" id="IPR035903">
    <property type="entry name" value="HesB-like_dom_sf"/>
</dbReference>
<dbReference type="InterPro" id="IPR002653">
    <property type="entry name" value="Znf_A20"/>
</dbReference>
<dbReference type="GO" id="GO:0051536">
    <property type="term" value="F:iron-sulfur cluster binding"/>
    <property type="evidence" value="ECO:0007669"/>
    <property type="project" value="InterPro"/>
</dbReference>
<protein>
    <recommendedName>
        <fullName evidence="12">Katanin p60 ATPase-containing subunit A1</fullName>
        <shortName evidence="12">Katanin p60 subunit A1</shortName>
        <ecNumber evidence="12">5.6.1.1</ecNumber>
    </recommendedName>
    <alternativeName>
        <fullName evidence="12">p60 katanin</fullName>
    </alternativeName>
</protein>
<comment type="caution">
    <text evidence="17">The sequence shown here is derived from an EMBL/GenBank/DDBJ whole genome shotgun (WGS) entry which is preliminary data.</text>
</comment>
<dbReference type="Pfam" id="PF09336">
    <property type="entry name" value="Vps4_C"/>
    <property type="match status" value="1"/>
</dbReference>
<dbReference type="PANTHER" id="PTHR23074:SF19">
    <property type="entry name" value="KATANIN P60 ATPASE-CONTAINING SUBUNIT A1"/>
    <property type="match status" value="1"/>
</dbReference>
<keyword evidence="12" id="KW-0498">Mitosis</keyword>
<dbReference type="Gene3D" id="2.60.300.12">
    <property type="entry name" value="HesB-like domain"/>
    <property type="match status" value="1"/>
</dbReference>
<organism evidence="17 18">
    <name type="scientific">Temnothorax longispinosus</name>
    <dbReference type="NCBI Taxonomy" id="300112"/>
    <lineage>
        <taxon>Eukaryota</taxon>
        <taxon>Metazoa</taxon>
        <taxon>Ecdysozoa</taxon>
        <taxon>Arthropoda</taxon>
        <taxon>Hexapoda</taxon>
        <taxon>Insecta</taxon>
        <taxon>Pterygota</taxon>
        <taxon>Neoptera</taxon>
        <taxon>Endopterygota</taxon>
        <taxon>Hymenoptera</taxon>
        <taxon>Apocrita</taxon>
        <taxon>Aculeata</taxon>
        <taxon>Formicoidea</taxon>
        <taxon>Formicidae</taxon>
        <taxon>Myrmicinae</taxon>
        <taxon>Temnothorax</taxon>
    </lineage>
</organism>
<dbReference type="GO" id="GO:0016226">
    <property type="term" value="P:iron-sulfur cluster assembly"/>
    <property type="evidence" value="ECO:0007669"/>
    <property type="project" value="InterPro"/>
</dbReference>
<dbReference type="AlphaFoldDB" id="A0A4S2JTI5"/>
<proteinExistence type="inferred from homology"/>
<evidence type="ECO:0000259" key="15">
    <source>
        <dbReference type="PROSITE" id="PS51036"/>
    </source>
</evidence>
<evidence type="ECO:0000256" key="1">
    <source>
        <dbReference type="ARBA" id="ARBA00004186"/>
    </source>
</evidence>
<evidence type="ECO:0000259" key="16">
    <source>
        <dbReference type="PROSITE" id="PS51205"/>
    </source>
</evidence>
<dbReference type="InterPro" id="IPR003959">
    <property type="entry name" value="ATPase_AAA_core"/>
</dbReference>
<keyword evidence="18" id="KW-1185">Reference proteome</keyword>
<evidence type="ECO:0000256" key="10">
    <source>
        <dbReference type="ARBA" id="ARBA00023212"/>
    </source>
</evidence>
<dbReference type="Pfam" id="PF18151">
    <property type="entry name" value="DUF5601"/>
    <property type="match status" value="1"/>
</dbReference>